<evidence type="ECO:0000313" key="3">
    <source>
        <dbReference type="Proteomes" id="UP001226434"/>
    </source>
</evidence>
<keyword evidence="1" id="KW-1133">Transmembrane helix</keyword>
<dbReference type="RefSeq" id="WP_282335478.1">
    <property type="nucleotide sequence ID" value="NZ_JASBRG010000007.1"/>
</dbReference>
<evidence type="ECO:0000256" key="1">
    <source>
        <dbReference type="SAM" id="Phobius"/>
    </source>
</evidence>
<protein>
    <submittedName>
        <fullName evidence="2">Uncharacterized protein</fullName>
    </submittedName>
</protein>
<sequence length="60" mass="6849">MISSLIDWPGYCKMMALALVLYYGFVGVKFYKYEILHLFGIKKETNEKSSPEPGDKDPEG</sequence>
<dbReference type="EMBL" id="JASBRG010000007">
    <property type="protein sequence ID" value="MDI3321369.1"/>
    <property type="molecule type" value="Genomic_DNA"/>
</dbReference>
<keyword evidence="1" id="KW-0472">Membrane</keyword>
<organism evidence="2 3">
    <name type="scientific">Pinibacter soli</name>
    <dbReference type="NCBI Taxonomy" id="3044211"/>
    <lineage>
        <taxon>Bacteria</taxon>
        <taxon>Pseudomonadati</taxon>
        <taxon>Bacteroidota</taxon>
        <taxon>Chitinophagia</taxon>
        <taxon>Chitinophagales</taxon>
        <taxon>Chitinophagaceae</taxon>
        <taxon>Pinibacter</taxon>
    </lineage>
</organism>
<accession>A0ABT6RFN0</accession>
<proteinExistence type="predicted"/>
<keyword evidence="1" id="KW-0812">Transmembrane</keyword>
<reference evidence="2 3" key="1">
    <citation type="submission" date="2023-05" db="EMBL/GenBank/DDBJ databases">
        <title>Genome sequence of Pinibacter sp. MAH-24.</title>
        <authorList>
            <person name="Huq M.A."/>
        </authorList>
    </citation>
    <scope>NUCLEOTIDE SEQUENCE [LARGE SCALE GENOMIC DNA]</scope>
    <source>
        <strain evidence="2 3">MAH-24</strain>
    </source>
</reference>
<keyword evidence="3" id="KW-1185">Reference proteome</keyword>
<dbReference type="Proteomes" id="UP001226434">
    <property type="component" value="Unassembled WGS sequence"/>
</dbReference>
<evidence type="ECO:0000313" key="2">
    <source>
        <dbReference type="EMBL" id="MDI3321369.1"/>
    </source>
</evidence>
<feature type="transmembrane region" description="Helical" evidence="1">
    <location>
        <begin position="14"/>
        <end position="33"/>
    </location>
</feature>
<name>A0ABT6RFN0_9BACT</name>
<gene>
    <name evidence="2" type="ORF">QJ048_16360</name>
</gene>
<comment type="caution">
    <text evidence="2">The sequence shown here is derived from an EMBL/GenBank/DDBJ whole genome shotgun (WGS) entry which is preliminary data.</text>
</comment>